<feature type="compositionally biased region" description="Basic and acidic residues" evidence="1">
    <location>
        <begin position="52"/>
        <end position="64"/>
    </location>
</feature>
<organism evidence="3 5">
    <name type="scientific">Puccinia coronata f. sp. avenae</name>
    <dbReference type="NCBI Taxonomy" id="200324"/>
    <lineage>
        <taxon>Eukaryota</taxon>
        <taxon>Fungi</taxon>
        <taxon>Dikarya</taxon>
        <taxon>Basidiomycota</taxon>
        <taxon>Pucciniomycotina</taxon>
        <taxon>Pucciniomycetes</taxon>
        <taxon>Pucciniales</taxon>
        <taxon>Pucciniaceae</taxon>
        <taxon>Puccinia</taxon>
    </lineage>
</organism>
<dbReference type="Proteomes" id="UP000235388">
    <property type="component" value="Unassembled WGS sequence"/>
</dbReference>
<gene>
    <name evidence="4" type="ORF">PCANC_04919</name>
    <name evidence="3" type="ORF">PCANC_14063</name>
</gene>
<evidence type="ECO:0000256" key="1">
    <source>
        <dbReference type="SAM" id="MobiDB-lite"/>
    </source>
</evidence>
<sequence length="76" mass="8571">MQFFLASLLCLLLLQGVLAWPAPVTPNNSIKPRFSDSYPGLGGSHRILARSPRRDSHRSGETRNKMRILRTSRINP</sequence>
<feature type="chain" id="PRO_5015083602" evidence="2">
    <location>
        <begin position="20"/>
        <end position="76"/>
    </location>
</feature>
<keyword evidence="5" id="KW-1185">Reference proteome</keyword>
<accession>A0A2N5SVV9</accession>
<evidence type="ECO:0000313" key="5">
    <source>
        <dbReference type="Proteomes" id="UP000235388"/>
    </source>
</evidence>
<name>A0A2N5SVV9_9BASI</name>
<comment type="caution">
    <text evidence="3">The sequence shown here is derived from an EMBL/GenBank/DDBJ whole genome shotgun (WGS) entry which is preliminary data.</text>
</comment>
<evidence type="ECO:0000313" key="3">
    <source>
        <dbReference type="EMBL" id="PLW17367.1"/>
    </source>
</evidence>
<keyword evidence="2" id="KW-0732">Signal</keyword>
<feature type="signal peptide" evidence="2">
    <location>
        <begin position="1"/>
        <end position="19"/>
    </location>
</feature>
<evidence type="ECO:0000313" key="4">
    <source>
        <dbReference type="EMBL" id="PLW54331.1"/>
    </source>
</evidence>
<dbReference type="AlphaFoldDB" id="A0A2N5SVV9"/>
<dbReference type="EMBL" id="PGCJ01000851">
    <property type="protein sequence ID" value="PLW17367.1"/>
    <property type="molecule type" value="Genomic_DNA"/>
</dbReference>
<feature type="region of interest" description="Disordered" evidence="1">
    <location>
        <begin position="42"/>
        <end position="76"/>
    </location>
</feature>
<dbReference type="EMBL" id="PGCJ01000047">
    <property type="protein sequence ID" value="PLW54331.1"/>
    <property type="molecule type" value="Genomic_DNA"/>
</dbReference>
<evidence type="ECO:0000256" key="2">
    <source>
        <dbReference type="SAM" id="SignalP"/>
    </source>
</evidence>
<proteinExistence type="predicted"/>
<protein>
    <submittedName>
        <fullName evidence="3">Uncharacterized protein</fullName>
    </submittedName>
</protein>
<reference evidence="3 5" key="1">
    <citation type="submission" date="2017-11" db="EMBL/GenBank/DDBJ databases">
        <title>De novo assembly and phasing of dikaryotic genomes from two isolates of Puccinia coronata f. sp. avenae, the causal agent of oat crown rust.</title>
        <authorList>
            <person name="Miller M.E."/>
            <person name="Zhang Y."/>
            <person name="Omidvar V."/>
            <person name="Sperschneider J."/>
            <person name="Schwessinger B."/>
            <person name="Raley C."/>
            <person name="Palmer J.M."/>
            <person name="Garnica D."/>
            <person name="Upadhyaya N."/>
            <person name="Rathjen J."/>
            <person name="Taylor J.M."/>
            <person name="Park R.F."/>
            <person name="Dodds P.N."/>
            <person name="Hirsch C.D."/>
            <person name="Kianian S.F."/>
            <person name="Figueroa M."/>
        </authorList>
    </citation>
    <scope>NUCLEOTIDE SEQUENCE [LARGE SCALE GENOMIC DNA]</scope>
    <source>
        <strain evidence="3">12NC29</strain>
    </source>
</reference>